<evidence type="ECO:0000256" key="2">
    <source>
        <dbReference type="ARBA" id="ARBA00023043"/>
    </source>
</evidence>
<proteinExistence type="predicted"/>
<name>A2DBQ0_TRIV3</name>
<dbReference type="VEuPathDB" id="TrichDB:TVAGG3_0381020"/>
<dbReference type="Gene3D" id="1.25.40.20">
    <property type="entry name" value="Ankyrin repeat-containing domain"/>
    <property type="match status" value="2"/>
</dbReference>
<feature type="repeat" description="ANK" evidence="3">
    <location>
        <begin position="447"/>
        <end position="479"/>
    </location>
</feature>
<dbReference type="OrthoDB" id="194358at2759"/>
<sequence length="609" mass="71559">MKKCGPLTLSAAEDAKFVIRLQQRLADLTADNMDQRKREISESFYANSPEKVRIIVHELILLTHIRPLLINRLVEMTRFLIALGSSNSNFLNFKEFIKFEVFHSSQDWRTKVPELFFFRKLYLAKFYTTQEIVQTILNFPRHHENIYFLFFCYFAPEICEYDKEIFMKILNITYDLQRMKKCLKTIRNKFENYAETSWDEHLILINQVWPTESIPYAIEHNETAFLETFLPKEEEEKKEEKPKNDENDEETKSDKEEVKSEPKKPHFSQWIEFDEGYDWNQQIDKNPLEICPLAQERPTYIQLAALYGSERVFSWLRRQGAFVTEDVEKYVSAGGKLSILRECEQCGIVFEKSFVYASEYRRDHVWDWINRSNNVQYEWVKKENYLKCVVTNNMNVMLYYANNGFEPCQRDDEWRTPLHICAICGHVTGCKFAGGAIKCDVNAIDTYKMTAVHYACKEGWLDILEYLSIRGADFNRKDNAMWTPLHYAAQLGDIEIVKFVVKQRGVMINAKSETDWTPVHVAAAEGHVHILEYFYSMGADLYSGDISKMTPLHIAVKYGHLEVVHFLLKLNADPNLKDSMNKTCLMMCESPIIRQLLIDNGAIETKRRW</sequence>
<dbReference type="Pfam" id="PF12796">
    <property type="entry name" value="Ank_2"/>
    <property type="match status" value="1"/>
</dbReference>
<dbReference type="eggNOG" id="KOG4177">
    <property type="taxonomic scope" value="Eukaryota"/>
</dbReference>
<organism evidence="5 6">
    <name type="scientific">Trichomonas vaginalis (strain ATCC PRA-98 / G3)</name>
    <dbReference type="NCBI Taxonomy" id="412133"/>
    <lineage>
        <taxon>Eukaryota</taxon>
        <taxon>Metamonada</taxon>
        <taxon>Parabasalia</taxon>
        <taxon>Trichomonadida</taxon>
        <taxon>Trichomonadidae</taxon>
        <taxon>Trichomonas</taxon>
    </lineage>
</organism>
<dbReference type="InterPro" id="IPR036770">
    <property type="entry name" value="Ankyrin_rpt-contain_sf"/>
</dbReference>
<dbReference type="EMBL" id="DS113185">
    <property type="protein sequence ID" value="EAY22253.1"/>
    <property type="molecule type" value="Genomic_DNA"/>
</dbReference>
<evidence type="ECO:0000256" key="4">
    <source>
        <dbReference type="SAM" id="MobiDB-lite"/>
    </source>
</evidence>
<evidence type="ECO:0000256" key="3">
    <source>
        <dbReference type="PROSITE-ProRule" id="PRU00023"/>
    </source>
</evidence>
<feature type="compositionally biased region" description="Basic and acidic residues" evidence="4">
    <location>
        <begin position="230"/>
        <end position="264"/>
    </location>
</feature>
<dbReference type="STRING" id="5722.A2DBQ0"/>
<feature type="repeat" description="ANK" evidence="3">
    <location>
        <begin position="514"/>
        <end position="546"/>
    </location>
</feature>
<dbReference type="InterPro" id="IPR002110">
    <property type="entry name" value="Ankyrin_rpt"/>
</dbReference>
<keyword evidence="2 3" id="KW-0040">ANK repeat</keyword>
<gene>
    <name evidence="5" type="ORF">TVAG_094280</name>
</gene>
<dbReference type="SMART" id="SM00248">
    <property type="entry name" value="ANK"/>
    <property type="match status" value="6"/>
</dbReference>
<dbReference type="Pfam" id="PF13637">
    <property type="entry name" value="Ank_4"/>
    <property type="match status" value="1"/>
</dbReference>
<dbReference type="SMR" id="A2DBQ0"/>
<feature type="region of interest" description="Disordered" evidence="4">
    <location>
        <begin position="229"/>
        <end position="265"/>
    </location>
</feature>
<evidence type="ECO:0000313" key="6">
    <source>
        <dbReference type="Proteomes" id="UP000001542"/>
    </source>
</evidence>
<reference evidence="5" key="2">
    <citation type="journal article" date="2007" name="Science">
        <title>Draft genome sequence of the sexually transmitted pathogen Trichomonas vaginalis.</title>
        <authorList>
            <person name="Carlton J.M."/>
            <person name="Hirt R.P."/>
            <person name="Silva J.C."/>
            <person name="Delcher A.L."/>
            <person name="Schatz M."/>
            <person name="Zhao Q."/>
            <person name="Wortman J.R."/>
            <person name="Bidwell S.L."/>
            <person name="Alsmark U.C.M."/>
            <person name="Besteiro S."/>
            <person name="Sicheritz-Ponten T."/>
            <person name="Noel C.J."/>
            <person name="Dacks J.B."/>
            <person name="Foster P.G."/>
            <person name="Simillion C."/>
            <person name="Van de Peer Y."/>
            <person name="Miranda-Saavedra D."/>
            <person name="Barton G.J."/>
            <person name="Westrop G.D."/>
            <person name="Mueller S."/>
            <person name="Dessi D."/>
            <person name="Fiori P.L."/>
            <person name="Ren Q."/>
            <person name="Paulsen I."/>
            <person name="Zhang H."/>
            <person name="Bastida-Corcuera F.D."/>
            <person name="Simoes-Barbosa A."/>
            <person name="Brown M.T."/>
            <person name="Hayes R.D."/>
            <person name="Mukherjee M."/>
            <person name="Okumura C.Y."/>
            <person name="Schneider R."/>
            <person name="Smith A.J."/>
            <person name="Vanacova S."/>
            <person name="Villalvazo M."/>
            <person name="Haas B.J."/>
            <person name="Pertea M."/>
            <person name="Feldblyum T.V."/>
            <person name="Utterback T.R."/>
            <person name="Shu C.L."/>
            <person name="Osoegawa K."/>
            <person name="de Jong P.J."/>
            <person name="Hrdy I."/>
            <person name="Horvathova L."/>
            <person name="Zubacova Z."/>
            <person name="Dolezal P."/>
            <person name="Malik S.B."/>
            <person name="Logsdon J.M. Jr."/>
            <person name="Henze K."/>
            <person name="Gupta A."/>
            <person name="Wang C.C."/>
            <person name="Dunne R.L."/>
            <person name="Upcroft J.A."/>
            <person name="Upcroft P."/>
            <person name="White O."/>
            <person name="Salzberg S.L."/>
            <person name="Tang P."/>
            <person name="Chiu C.-H."/>
            <person name="Lee Y.-S."/>
            <person name="Embley T.M."/>
            <person name="Coombs G.H."/>
            <person name="Mottram J.C."/>
            <person name="Tachezy J."/>
            <person name="Fraser-Liggett C.M."/>
            <person name="Johnson P.J."/>
        </authorList>
    </citation>
    <scope>NUCLEOTIDE SEQUENCE [LARGE SCALE GENOMIC DNA]</scope>
    <source>
        <strain evidence="5">G3</strain>
    </source>
</reference>
<dbReference type="RefSeq" id="XP_001583239.1">
    <property type="nucleotide sequence ID" value="XM_001583189.1"/>
</dbReference>
<dbReference type="KEGG" id="tva:5467807"/>
<evidence type="ECO:0000256" key="1">
    <source>
        <dbReference type="ARBA" id="ARBA00022737"/>
    </source>
</evidence>
<dbReference type="VEuPathDB" id="TrichDB:TVAG_094280"/>
<dbReference type="PROSITE" id="PS50297">
    <property type="entry name" value="ANK_REP_REGION"/>
    <property type="match status" value="3"/>
</dbReference>
<feature type="repeat" description="ANK" evidence="3">
    <location>
        <begin position="480"/>
        <end position="513"/>
    </location>
</feature>
<dbReference type="PANTHER" id="PTHR24171">
    <property type="entry name" value="ANKYRIN REPEAT DOMAIN-CONTAINING PROTEIN 39-RELATED"/>
    <property type="match status" value="1"/>
</dbReference>
<feature type="repeat" description="ANK" evidence="3">
    <location>
        <begin position="547"/>
        <end position="579"/>
    </location>
</feature>
<accession>A2DBQ0</accession>
<keyword evidence="1" id="KW-0677">Repeat</keyword>
<dbReference type="InParanoid" id="A2DBQ0"/>
<protein>
    <submittedName>
        <fullName evidence="5">Uncharacterized protein</fullName>
    </submittedName>
</protein>
<keyword evidence="6" id="KW-1185">Reference proteome</keyword>
<dbReference type="PROSITE" id="PS50088">
    <property type="entry name" value="ANK_REPEAT"/>
    <property type="match status" value="4"/>
</dbReference>
<evidence type="ECO:0000313" key="5">
    <source>
        <dbReference type="EMBL" id="EAY22253.1"/>
    </source>
</evidence>
<dbReference type="SUPFAM" id="SSF48403">
    <property type="entry name" value="Ankyrin repeat"/>
    <property type="match status" value="1"/>
</dbReference>
<dbReference type="AlphaFoldDB" id="A2DBQ0"/>
<reference evidence="5" key="1">
    <citation type="submission" date="2006-10" db="EMBL/GenBank/DDBJ databases">
        <authorList>
            <person name="Amadeo P."/>
            <person name="Zhao Q."/>
            <person name="Wortman J."/>
            <person name="Fraser-Liggett C."/>
            <person name="Carlton J."/>
        </authorList>
    </citation>
    <scope>NUCLEOTIDE SEQUENCE</scope>
    <source>
        <strain evidence="5">G3</strain>
    </source>
</reference>
<dbReference type="Proteomes" id="UP000001542">
    <property type="component" value="Unassembled WGS sequence"/>
</dbReference>